<dbReference type="EMBL" id="CAJVQC010150351">
    <property type="protein sequence ID" value="CAG8846258.1"/>
    <property type="molecule type" value="Genomic_DNA"/>
</dbReference>
<keyword evidence="2" id="KW-1185">Reference proteome</keyword>
<evidence type="ECO:0000313" key="1">
    <source>
        <dbReference type="EMBL" id="CAG8846258.1"/>
    </source>
</evidence>
<dbReference type="Proteomes" id="UP000789920">
    <property type="component" value="Unassembled WGS sequence"/>
</dbReference>
<organism evidence="1 2">
    <name type="scientific">Racocetra persica</name>
    <dbReference type="NCBI Taxonomy" id="160502"/>
    <lineage>
        <taxon>Eukaryota</taxon>
        <taxon>Fungi</taxon>
        <taxon>Fungi incertae sedis</taxon>
        <taxon>Mucoromycota</taxon>
        <taxon>Glomeromycotina</taxon>
        <taxon>Glomeromycetes</taxon>
        <taxon>Diversisporales</taxon>
        <taxon>Gigasporaceae</taxon>
        <taxon>Racocetra</taxon>
    </lineage>
</organism>
<gene>
    <name evidence="1" type="ORF">RPERSI_LOCUS34047</name>
</gene>
<feature type="non-terminal residue" evidence="1">
    <location>
        <position position="168"/>
    </location>
</feature>
<reference evidence="1" key="1">
    <citation type="submission" date="2021-06" db="EMBL/GenBank/DDBJ databases">
        <authorList>
            <person name="Kallberg Y."/>
            <person name="Tangrot J."/>
            <person name="Rosling A."/>
        </authorList>
    </citation>
    <scope>NUCLEOTIDE SEQUENCE</scope>
    <source>
        <strain evidence="1">MA461A</strain>
    </source>
</reference>
<evidence type="ECO:0000313" key="2">
    <source>
        <dbReference type="Proteomes" id="UP000789920"/>
    </source>
</evidence>
<proteinExistence type="predicted"/>
<feature type="non-terminal residue" evidence="1">
    <location>
        <position position="1"/>
    </location>
</feature>
<comment type="caution">
    <text evidence="1">The sequence shown here is derived from an EMBL/GenBank/DDBJ whole genome shotgun (WGS) entry which is preliminary data.</text>
</comment>
<name>A0ACA9SRP3_9GLOM</name>
<protein>
    <submittedName>
        <fullName evidence="1">16682_t:CDS:1</fullName>
    </submittedName>
</protein>
<sequence>LNIFFDNPNANIGKKLEGERLFEATNKISDHFPYELDKKYIHIMVELPGYHLTLIGCTKKNELVPTDKIIFKEGPLDLEGEIVRTNVGIRIKFVYKSEILMLDSFTKFIEQVKKIQNLSSNKETKPYIWSKNIMENLMIYLHASDEKLSWFDFRERVLSQRKIHQDLK</sequence>
<accession>A0ACA9SRP3</accession>